<protein>
    <submittedName>
        <fullName evidence="1">Uncharacterized protein</fullName>
    </submittedName>
</protein>
<sequence>MRRAWEMVRDWTEIPSTSASWRRKRPAGRGRVFRSITRAWKWVAA</sequence>
<reference evidence="1" key="1">
    <citation type="submission" date="2017-02" db="EMBL/GenBank/DDBJ databases">
        <title>Delving into the versatile metabolic prowess of the omnipresent phylum Bacteroidetes.</title>
        <authorList>
            <person name="Nobu M.K."/>
            <person name="Mei R."/>
            <person name="Narihiro T."/>
            <person name="Kuroda K."/>
            <person name="Liu W.-T."/>
        </authorList>
    </citation>
    <scope>NUCLEOTIDE SEQUENCE</scope>
    <source>
        <strain evidence="1">ADurb.Bin417</strain>
    </source>
</reference>
<evidence type="ECO:0000313" key="1">
    <source>
        <dbReference type="EMBL" id="OPZ92834.1"/>
    </source>
</evidence>
<accession>A0A1V5MHW3</accession>
<comment type="caution">
    <text evidence="1">The sequence shown here is derived from an EMBL/GenBank/DDBJ whole genome shotgun (WGS) entry which is preliminary data.</text>
</comment>
<dbReference type="EMBL" id="MWAK01000064">
    <property type="protein sequence ID" value="OPZ92834.1"/>
    <property type="molecule type" value="Genomic_DNA"/>
</dbReference>
<gene>
    <name evidence="1" type="ORF">BWY73_00609</name>
</gene>
<organism evidence="1">
    <name type="scientific">candidate division TA06 bacterium ADurb.Bin417</name>
    <dbReference type="NCBI Taxonomy" id="1852828"/>
    <lineage>
        <taxon>Bacteria</taxon>
        <taxon>Bacteria division TA06</taxon>
    </lineage>
</organism>
<name>A0A1V5MHW3_UNCT6</name>
<dbReference type="AlphaFoldDB" id="A0A1V5MHW3"/>
<dbReference type="Proteomes" id="UP000485484">
    <property type="component" value="Unassembled WGS sequence"/>
</dbReference>
<proteinExistence type="predicted"/>